<comment type="function">
    <text evidence="7 9">Excises uracil residues from the DNA which can arise as a result of misincorporation of dUMP residues by DNA polymerase or due to deamination of cytosine.</text>
</comment>
<dbReference type="NCBIfam" id="NF003591">
    <property type="entry name" value="PRK05254.1-4"/>
    <property type="match status" value="1"/>
</dbReference>
<dbReference type="NCBIfam" id="TIGR00628">
    <property type="entry name" value="ung"/>
    <property type="match status" value="1"/>
</dbReference>
<dbReference type="NCBIfam" id="NF003592">
    <property type="entry name" value="PRK05254.1-5"/>
    <property type="match status" value="1"/>
</dbReference>
<dbReference type="SMART" id="SM00987">
    <property type="entry name" value="UreE_C"/>
    <property type="match status" value="1"/>
</dbReference>
<gene>
    <name evidence="11" type="ORF">CEUSTIGMA_g4082.t1</name>
</gene>
<dbReference type="GO" id="GO:0005739">
    <property type="term" value="C:mitochondrion"/>
    <property type="evidence" value="ECO:0007669"/>
    <property type="project" value="UniProtKB-SubCell"/>
</dbReference>
<protein>
    <recommendedName>
        <fullName evidence="3 7">Uracil-DNA glycosylase</fullName>
        <shortName evidence="7">UDG</shortName>
        <ecNumber evidence="3 7">3.2.2.27</ecNumber>
    </recommendedName>
</protein>
<dbReference type="EMBL" id="BEGY01000018">
    <property type="protein sequence ID" value="GAX76636.1"/>
    <property type="molecule type" value="Genomic_DNA"/>
</dbReference>
<dbReference type="InterPro" id="IPR036895">
    <property type="entry name" value="Uracil-DNA_glycosylase-like_sf"/>
</dbReference>
<evidence type="ECO:0000256" key="4">
    <source>
        <dbReference type="ARBA" id="ARBA00022763"/>
    </source>
</evidence>
<dbReference type="STRING" id="1157962.A0A250X0Q6"/>
<keyword evidence="7" id="KW-0496">Mitochondrion</keyword>
<evidence type="ECO:0000256" key="9">
    <source>
        <dbReference type="RuleBase" id="RU003780"/>
    </source>
</evidence>
<proteinExistence type="inferred from homology"/>
<evidence type="ECO:0000256" key="6">
    <source>
        <dbReference type="ARBA" id="ARBA00023204"/>
    </source>
</evidence>
<evidence type="ECO:0000313" key="12">
    <source>
        <dbReference type="Proteomes" id="UP000232323"/>
    </source>
</evidence>
<comment type="caution">
    <text evidence="11">The sequence shown here is derived from an EMBL/GenBank/DDBJ whole genome shotgun (WGS) entry which is preliminary data.</text>
</comment>
<dbReference type="GO" id="GO:0005634">
    <property type="term" value="C:nucleus"/>
    <property type="evidence" value="ECO:0007669"/>
    <property type="project" value="UniProtKB-SubCell"/>
</dbReference>
<comment type="similarity">
    <text evidence="2 7 9">Belongs to the uracil-DNA glycosylase (UDG) superfamily. UNG family.</text>
</comment>
<keyword evidence="6 7" id="KW-0234">DNA repair</keyword>
<keyword evidence="7" id="KW-0539">Nucleus</keyword>
<accession>A0A250X0Q6</accession>
<evidence type="ECO:0000256" key="3">
    <source>
        <dbReference type="ARBA" id="ARBA00012030"/>
    </source>
</evidence>
<dbReference type="InterPro" id="IPR005122">
    <property type="entry name" value="Uracil-DNA_glycosylase-like"/>
</dbReference>
<dbReference type="GO" id="GO:0004844">
    <property type="term" value="F:uracil DNA N-glycosylase activity"/>
    <property type="evidence" value="ECO:0007669"/>
    <property type="project" value="UniProtKB-UniRule"/>
</dbReference>
<dbReference type="Gene3D" id="3.40.470.10">
    <property type="entry name" value="Uracil-DNA glycosylase-like domain"/>
    <property type="match status" value="1"/>
</dbReference>
<dbReference type="PANTHER" id="PTHR11264:SF0">
    <property type="entry name" value="URACIL-DNA GLYCOSYLASE"/>
    <property type="match status" value="1"/>
</dbReference>
<dbReference type="NCBIfam" id="NF003589">
    <property type="entry name" value="PRK05254.1-2"/>
    <property type="match status" value="1"/>
</dbReference>
<dbReference type="PROSITE" id="PS00130">
    <property type="entry name" value="U_DNA_GLYCOSYLASE"/>
    <property type="match status" value="1"/>
</dbReference>
<keyword evidence="12" id="KW-1185">Reference proteome</keyword>
<dbReference type="EC" id="3.2.2.27" evidence="3 7"/>
<evidence type="ECO:0000256" key="1">
    <source>
        <dbReference type="ARBA" id="ARBA00001400"/>
    </source>
</evidence>
<dbReference type="Pfam" id="PF03167">
    <property type="entry name" value="UDG"/>
    <property type="match status" value="1"/>
</dbReference>
<dbReference type="NCBIfam" id="NF003588">
    <property type="entry name" value="PRK05254.1-1"/>
    <property type="match status" value="1"/>
</dbReference>
<dbReference type="SMART" id="SM00986">
    <property type="entry name" value="UDG"/>
    <property type="match status" value="1"/>
</dbReference>
<dbReference type="AlphaFoldDB" id="A0A250X0Q6"/>
<dbReference type="FunFam" id="3.40.470.10:FF:000001">
    <property type="entry name" value="Uracil-DNA glycosylase"/>
    <property type="match status" value="1"/>
</dbReference>
<evidence type="ECO:0000259" key="10">
    <source>
        <dbReference type="SMART" id="SM00986"/>
    </source>
</evidence>
<evidence type="ECO:0000256" key="2">
    <source>
        <dbReference type="ARBA" id="ARBA00008184"/>
    </source>
</evidence>
<name>A0A250X0Q6_9CHLO</name>
<dbReference type="OrthoDB" id="10031947at2759"/>
<evidence type="ECO:0000313" key="11">
    <source>
        <dbReference type="EMBL" id="GAX76636.1"/>
    </source>
</evidence>
<keyword evidence="5 7" id="KW-0378">Hydrolase</keyword>
<dbReference type="GO" id="GO:0097510">
    <property type="term" value="P:base-excision repair, AP site formation via deaminated base removal"/>
    <property type="evidence" value="ECO:0007669"/>
    <property type="project" value="TreeGrafter"/>
</dbReference>
<sequence>MQLGSHYRYRSLVSSWPRSRLFSNSYPSNSIAMSENDHCKTKKRSRQSLLSWSKQKPQDQQPKATGFQLSALLTDDEWKDSLQQEFQKDYFMSLQEFLVDEFLAQEIYPSKEHIFRAFNTTPLHQVKAVIIGQDPYHQPGQAMGLSFSVPQGIKVPSSLGNIYKEIKSDIPGYIVPKHGDLEGWAKQGVLLLNAVLTVRHDKAASHSKQGWEEFTNEAIRQLSQKRTGIVFLLWGKYAQEKVKLIDCSKHHVLQAAHPSGLSAHRGFFGCKHFSKANEILLSEGKEIIRW</sequence>
<dbReference type="HAMAP" id="MF_00148">
    <property type="entry name" value="UDG"/>
    <property type="match status" value="1"/>
</dbReference>
<dbReference type="Proteomes" id="UP000232323">
    <property type="component" value="Unassembled WGS sequence"/>
</dbReference>
<evidence type="ECO:0000256" key="7">
    <source>
        <dbReference type="HAMAP-Rule" id="MF_03166"/>
    </source>
</evidence>
<organism evidence="11 12">
    <name type="scientific">Chlamydomonas eustigma</name>
    <dbReference type="NCBI Taxonomy" id="1157962"/>
    <lineage>
        <taxon>Eukaryota</taxon>
        <taxon>Viridiplantae</taxon>
        <taxon>Chlorophyta</taxon>
        <taxon>core chlorophytes</taxon>
        <taxon>Chlorophyceae</taxon>
        <taxon>CS clade</taxon>
        <taxon>Chlamydomonadales</taxon>
        <taxon>Chlamydomonadaceae</taxon>
        <taxon>Chlamydomonas</taxon>
    </lineage>
</organism>
<dbReference type="SUPFAM" id="SSF52141">
    <property type="entry name" value="Uracil-DNA glycosylase-like"/>
    <property type="match status" value="1"/>
</dbReference>
<reference evidence="11 12" key="1">
    <citation type="submission" date="2017-08" db="EMBL/GenBank/DDBJ databases">
        <title>Acidophilic green algal genome provides insights into adaptation to an acidic environment.</title>
        <authorList>
            <person name="Hirooka S."/>
            <person name="Hirose Y."/>
            <person name="Kanesaki Y."/>
            <person name="Higuchi S."/>
            <person name="Fujiwara T."/>
            <person name="Onuma R."/>
            <person name="Era A."/>
            <person name="Ohbayashi R."/>
            <person name="Uzuka A."/>
            <person name="Nozaki H."/>
            <person name="Yoshikawa H."/>
            <person name="Miyagishima S.Y."/>
        </authorList>
    </citation>
    <scope>NUCLEOTIDE SEQUENCE [LARGE SCALE GENOMIC DNA]</scope>
    <source>
        <strain evidence="11 12">NIES-2499</strain>
    </source>
</reference>
<dbReference type="PANTHER" id="PTHR11264">
    <property type="entry name" value="URACIL-DNA GLYCOSYLASE"/>
    <property type="match status" value="1"/>
</dbReference>
<evidence type="ECO:0000256" key="5">
    <source>
        <dbReference type="ARBA" id="ARBA00022801"/>
    </source>
</evidence>
<feature type="domain" description="Uracil-DNA glycosylase-like" evidence="10">
    <location>
        <begin position="119"/>
        <end position="280"/>
    </location>
</feature>
<dbReference type="InterPro" id="IPR002043">
    <property type="entry name" value="UDG_fam1"/>
</dbReference>
<comment type="catalytic activity">
    <reaction evidence="1 7 9">
        <text>Hydrolyzes single-stranded DNA or mismatched double-stranded DNA and polynucleotides, releasing free uracil.</text>
        <dbReference type="EC" id="3.2.2.27"/>
    </reaction>
</comment>
<comment type="subcellular location">
    <subcellularLocation>
        <location evidence="7">Mitochondrion</location>
    </subcellularLocation>
    <subcellularLocation>
        <location evidence="7">Nucleus</location>
    </subcellularLocation>
</comment>
<dbReference type="CDD" id="cd10027">
    <property type="entry name" value="UDG-F1-like"/>
    <property type="match status" value="1"/>
</dbReference>
<keyword evidence="4 7" id="KW-0227">DNA damage</keyword>
<evidence type="ECO:0000256" key="8">
    <source>
        <dbReference type="PROSITE-ProRule" id="PRU10072"/>
    </source>
</evidence>
<dbReference type="InterPro" id="IPR018085">
    <property type="entry name" value="Ura-DNA_Glyclase_AS"/>
</dbReference>
<feature type="active site" description="Proton acceptor" evidence="7 8">
    <location>
        <position position="134"/>
    </location>
</feature>